<dbReference type="HOGENOM" id="CLU_2175920_0_0_1"/>
<evidence type="ECO:0000313" key="3">
    <source>
        <dbReference type="Proteomes" id="UP000011713"/>
    </source>
</evidence>
<dbReference type="EMBL" id="JH598174">
    <property type="status" value="NOT_ANNOTATED_CDS"/>
    <property type="molecule type" value="Genomic_DNA"/>
</dbReference>
<accession>M4BED7</accession>
<proteinExistence type="predicted"/>
<dbReference type="InParanoid" id="M4BED7"/>
<evidence type="ECO:0000256" key="1">
    <source>
        <dbReference type="SAM" id="MobiDB-lite"/>
    </source>
</evidence>
<reference evidence="3" key="1">
    <citation type="journal article" date="2010" name="Science">
        <title>Signatures of adaptation to obligate biotrophy in the Hyaloperonospora arabidopsidis genome.</title>
        <authorList>
            <person name="Baxter L."/>
            <person name="Tripathy S."/>
            <person name="Ishaque N."/>
            <person name="Boot N."/>
            <person name="Cabral A."/>
            <person name="Kemen E."/>
            <person name="Thines M."/>
            <person name="Ah-Fong A."/>
            <person name="Anderson R."/>
            <person name="Badejoko W."/>
            <person name="Bittner-Eddy P."/>
            <person name="Boore J.L."/>
            <person name="Chibucos M.C."/>
            <person name="Coates M."/>
            <person name="Dehal P."/>
            <person name="Delehaunty K."/>
            <person name="Dong S."/>
            <person name="Downton P."/>
            <person name="Dumas B."/>
            <person name="Fabro G."/>
            <person name="Fronick C."/>
            <person name="Fuerstenberg S.I."/>
            <person name="Fulton L."/>
            <person name="Gaulin E."/>
            <person name="Govers F."/>
            <person name="Hughes L."/>
            <person name="Humphray S."/>
            <person name="Jiang R.H."/>
            <person name="Judelson H."/>
            <person name="Kamoun S."/>
            <person name="Kyung K."/>
            <person name="Meijer H."/>
            <person name="Minx P."/>
            <person name="Morris P."/>
            <person name="Nelson J."/>
            <person name="Phuntumart V."/>
            <person name="Qutob D."/>
            <person name="Rehmany A."/>
            <person name="Rougon-Cardoso A."/>
            <person name="Ryden P."/>
            <person name="Torto-Alalibo T."/>
            <person name="Studholme D."/>
            <person name="Wang Y."/>
            <person name="Win J."/>
            <person name="Wood J."/>
            <person name="Clifton S.W."/>
            <person name="Rogers J."/>
            <person name="Van den Ackerveken G."/>
            <person name="Jones J.D."/>
            <person name="McDowell J.M."/>
            <person name="Beynon J."/>
            <person name="Tyler B.M."/>
        </authorList>
    </citation>
    <scope>NUCLEOTIDE SEQUENCE [LARGE SCALE GENOMIC DNA]</scope>
    <source>
        <strain evidence="3">Emoy2</strain>
    </source>
</reference>
<dbReference type="Proteomes" id="UP000011713">
    <property type="component" value="Unassembled WGS sequence"/>
</dbReference>
<sequence length="110" mass="11854">MSYFTQLHRVSKCYVVMASVEKLNSSRMPSSSTGVVSTCVPAQLGSSGTGVHSRNFRNPVQLLLSRLPDSAPRSSRDSTSRATADPWNTQRSTSLQRSSGTCCTGTPREA</sequence>
<dbReference type="AlphaFoldDB" id="M4BED7"/>
<protein>
    <submittedName>
        <fullName evidence="2">Uncharacterized protein</fullName>
    </submittedName>
</protein>
<keyword evidence="3" id="KW-1185">Reference proteome</keyword>
<reference evidence="2" key="2">
    <citation type="submission" date="2015-06" db="UniProtKB">
        <authorList>
            <consortium name="EnsemblProtists"/>
        </authorList>
    </citation>
    <scope>IDENTIFICATION</scope>
    <source>
        <strain evidence="2">Emoy2</strain>
    </source>
</reference>
<organism evidence="2 3">
    <name type="scientific">Hyaloperonospora arabidopsidis (strain Emoy2)</name>
    <name type="common">Downy mildew agent</name>
    <name type="synonym">Peronospora arabidopsidis</name>
    <dbReference type="NCBI Taxonomy" id="559515"/>
    <lineage>
        <taxon>Eukaryota</taxon>
        <taxon>Sar</taxon>
        <taxon>Stramenopiles</taxon>
        <taxon>Oomycota</taxon>
        <taxon>Peronosporomycetes</taxon>
        <taxon>Peronosporales</taxon>
        <taxon>Peronosporaceae</taxon>
        <taxon>Hyaloperonospora</taxon>
    </lineage>
</organism>
<dbReference type="VEuPathDB" id="FungiDB:HpaG804655"/>
<feature type="compositionally biased region" description="Polar residues" evidence="1">
    <location>
        <begin position="86"/>
        <end position="104"/>
    </location>
</feature>
<feature type="compositionally biased region" description="Low complexity" evidence="1">
    <location>
        <begin position="64"/>
        <end position="73"/>
    </location>
</feature>
<evidence type="ECO:0000313" key="2">
    <source>
        <dbReference type="EnsemblProtists" id="HpaP804655"/>
    </source>
</evidence>
<feature type="region of interest" description="Disordered" evidence="1">
    <location>
        <begin position="64"/>
        <end position="110"/>
    </location>
</feature>
<name>M4BED7_HYAAE</name>
<dbReference type="EnsemblProtists" id="HpaT804655">
    <property type="protein sequence ID" value="HpaP804655"/>
    <property type="gene ID" value="HpaG804655"/>
</dbReference>